<comment type="caution">
    <text evidence="2">The sequence shown here is derived from an EMBL/GenBank/DDBJ whole genome shotgun (WGS) entry which is preliminary data.</text>
</comment>
<reference evidence="2 3" key="1">
    <citation type="submission" date="2021-11" db="EMBL/GenBank/DDBJ databases">
        <authorList>
            <person name="Huq M.A."/>
        </authorList>
    </citation>
    <scope>NUCLEOTIDE SEQUENCE [LARGE SCALE GENOMIC DNA]</scope>
    <source>
        <strain evidence="2 3">MAHUQ-52</strain>
    </source>
</reference>
<dbReference type="EMBL" id="JAJHPV010000013">
    <property type="protein sequence ID" value="MCC6071472.1"/>
    <property type="molecule type" value="Genomic_DNA"/>
</dbReference>
<keyword evidence="1" id="KW-0472">Membrane</keyword>
<accession>A0ABS8IUI2</accession>
<name>A0ABS8IUI2_9BURK</name>
<sequence length="191" mass="20894">MTALLGRLSGIVLPVWAKWVALAALVIVAYGGGRVHEARRAVAVLADYIGKQAAQTVRIIERQAKTDVLVQTKYVDRIQKIYVQGVTIETNIPNYIQPFDTERFGVNAGFLRVVDAAWSGDAVGPAADSDREPAGIPLDDVALAQVANATSCRAWREQALGWREYYARKQVDINGEAGAWYQQDSDSDSSE</sequence>
<keyword evidence="3" id="KW-1185">Reference proteome</keyword>
<evidence type="ECO:0000313" key="2">
    <source>
        <dbReference type="EMBL" id="MCC6071472.1"/>
    </source>
</evidence>
<proteinExistence type="predicted"/>
<protein>
    <submittedName>
        <fullName evidence="2">Uncharacterized protein</fullName>
    </submittedName>
</protein>
<dbReference type="RefSeq" id="WP_229432383.1">
    <property type="nucleotide sequence ID" value="NZ_JAJHPV010000013.1"/>
</dbReference>
<feature type="transmembrane region" description="Helical" evidence="1">
    <location>
        <begin position="12"/>
        <end position="30"/>
    </location>
</feature>
<evidence type="ECO:0000256" key="1">
    <source>
        <dbReference type="SAM" id="Phobius"/>
    </source>
</evidence>
<evidence type="ECO:0000313" key="3">
    <source>
        <dbReference type="Proteomes" id="UP001198701"/>
    </source>
</evidence>
<dbReference type="Proteomes" id="UP001198701">
    <property type="component" value="Unassembled WGS sequence"/>
</dbReference>
<gene>
    <name evidence="2" type="ORF">LMJ30_10930</name>
</gene>
<keyword evidence="1" id="KW-0812">Transmembrane</keyword>
<keyword evidence="1" id="KW-1133">Transmembrane helix</keyword>
<organism evidence="2 3">
    <name type="scientific">Massilia agrisoli</name>
    <dbReference type="NCBI Taxonomy" id="2892444"/>
    <lineage>
        <taxon>Bacteria</taxon>
        <taxon>Pseudomonadati</taxon>
        <taxon>Pseudomonadota</taxon>
        <taxon>Betaproteobacteria</taxon>
        <taxon>Burkholderiales</taxon>
        <taxon>Oxalobacteraceae</taxon>
        <taxon>Telluria group</taxon>
        <taxon>Massilia</taxon>
    </lineage>
</organism>